<name>A0AAW1RTI8_9CHLO</name>
<dbReference type="AlphaFoldDB" id="A0AAW1RTI8"/>
<keyword evidence="1" id="KW-0812">Transmembrane</keyword>
<organism evidence="2 3">
    <name type="scientific">Apatococcus fuscideae</name>
    <dbReference type="NCBI Taxonomy" id="2026836"/>
    <lineage>
        <taxon>Eukaryota</taxon>
        <taxon>Viridiplantae</taxon>
        <taxon>Chlorophyta</taxon>
        <taxon>core chlorophytes</taxon>
        <taxon>Trebouxiophyceae</taxon>
        <taxon>Chlorellales</taxon>
        <taxon>Chlorellaceae</taxon>
        <taxon>Apatococcus</taxon>
    </lineage>
</organism>
<evidence type="ECO:0000256" key="1">
    <source>
        <dbReference type="SAM" id="Phobius"/>
    </source>
</evidence>
<evidence type="ECO:0000313" key="2">
    <source>
        <dbReference type="EMBL" id="KAK9837049.1"/>
    </source>
</evidence>
<keyword evidence="3" id="KW-1185">Reference proteome</keyword>
<reference evidence="2 3" key="1">
    <citation type="journal article" date="2024" name="Nat. Commun.">
        <title>Phylogenomics reveals the evolutionary origins of lichenization in chlorophyte algae.</title>
        <authorList>
            <person name="Puginier C."/>
            <person name="Libourel C."/>
            <person name="Otte J."/>
            <person name="Skaloud P."/>
            <person name="Haon M."/>
            <person name="Grisel S."/>
            <person name="Petersen M."/>
            <person name="Berrin J.G."/>
            <person name="Delaux P.M."/>
            <person name="Dal Grande F."/>
            <person name="Keller J."/>
        </authorList>
    </citation>
    <scope>NUCLEOTIDE SEQUENCE [LARGE SCALE GENOMIC DNA]</scope>
    <source>
        <strain evidence="2 3">SAG 2523</strain>
    </source>
</reference>
<proteinExistence type="predicted"/>
<dbReference type="Proteomes" id="UP001485043">
    <property type="component" value="Unassembled WGS sequence"/>
</dbReference>
<keyword evidence="1" id="KW-1133">Transmembrane helix</keyword>
<sequence length="129" mass="14461">MTLETNDYDAKTLPAIHTIEKRALFYTSNNLPLEINGDTFWRLSAWADALCMYKPWIRAPASLYGVVVVLLALPLWVGVAPLRRIWWTIVSSKTHLDHNLLTGVRDLPLGALIACFIFLDKGSALPQSP</sequence>
<evidence type="ECO:0000313" key="3">
    <source>
        <dbReference type="Proteomes" id="UP001485043"/>
    </source>
</evidence>
<gene>
    <name evidence="2" type="ORF">WJX84_006413</name>
</gene>
<feature type="transmembrane region" description="Helical" evidence="1">
    <location>
        <begin position="61"/>
        <end position="80"/>
    </location>
</feature>
<accession>A0AAW1RTI8</accession>
<keyword evidence="1" id="KW-0472">Membrane</keyword>
<dbReference type="EMBL" id="JALJOV010001989">
    <property type="protein sequence ID" value="KAK9837049.1"/>
    <property type="molecule type" value="Genomic_DNA"/>
</dbReference>
<protein>
    <submittedName>
        <fullName evidence="2">Uncharacterized protein</fullName>
    </submittedName>
</protein>
<comment type="caution">
    <text evidence="2">The sequence shown here is derived from an EMBL/GenBank/DDBJ whole genome shotgun (WGS) entry which is preliminary data.</text>
</comment>